<dbReference type="AlphaFoldDB" id="A0AAD5VC25"/>
<dbReference type="SUPFAM" id="SSF50978">
    <property type="entry name" value="WD40 repeat-like"/>
    <property type="match status" value="1"/>
</dbReference>
<evidence type="ECO:0008006" key="6">
    <source>
        <dbReference type="Google" id="ProtNLM"/>
    </source>
</evidence>
<keyword evidence="5" id="KW-1185">Reference proteome</keyword>
<dbReference type="SMART" id="SM00320">
    <property type="entry name" value="WD40"/>
    <property type="match status" value="2"/>
</dbReference>
<dbReference type="InterPro" id="IPR001680">
    <property type="entry name" value="WD40_rpt"/>
</dbReference>
<evidence type="ECO:0000256" key="3">
    <source>
        <dbReference type="ARBA" id="ARBA00046343"/>
    </source>
</evidence>
<organism evidence="4 5">
    <name type="scientific">Meripilus lineatus</name>
    <dbReference type="NCBI Taxonomy" id="2056292"/>
    <lineage>
        <taxon>Eukaryota</taxon>
        <taxon>Fungi</taxon>
        <taxon>Dikarya</taxon>
        <taxon>Basidiomycota</taxon>
        <taxon>Agaricomycotina</taxon>
        <taxon>Agaricomycetes</taxon>
        <taxon>Polyporales</taxon>
        <taxon>Meripilaceae</taxon>
        <taxon>Meripilus</taxon>
    </lineage>
</organism>
<sequence>MILSIPAHVGGCMAAALDPRGRYLATGGNDSIVNLFDTTDWICTRTITSCDHAINAVSFSYDGEYLAIASSGSYIDISATETGLPVHRIPTLGPSPTTKIREGGPPPSAWLTIFGVGG</sequence>
<accession>A0AAD5VC25</accession>
<dbReference type="EMBL" id="JANAWD010000077">
    <property type="protein sequence ID" value="KAJ3487991.1"/>
    <property type="molecule type" value="Genomic_DNA"/>
</dbReference>
<keyword evidence="1" id="KW-0853">WD repeat</keyword>
<dbReference type="Pfam" id="PF00400">
    <property type="entry name" value="WD40"/>
    <property type="match status" value="2"/>
</dbReference>
<name>A0AAD5VC25_9APHY</name>
<dbReference type="GO" id="GO:0006406">
    <property type="term" value="P:mRNA export from nucleus"/>
    <property type="evidence" value="ECO:0007669"/>
    <property type="project" value="InterPro"/>
</dbReference>
<evidence type="ECO:0000256" key="2">
    <source>
        <dbReference type="ARBA" id="ARBA00022737"/>
    </source>
</evidence>
<protein>
    <recommendedName>
        <fullName evidence="6">Anaphase-promoting complex subunit 4 WD40 domain-containing protein</fullName>
    </recommendedName>
</protein>
<proteinExistence type="inferred from homology"/>
<dbReference type="InterPro" id="IPR036322">
    <property type="entry name" value="WD40_repeat_dom_sf"/>
</dbReference>
<comment type="caution">
    <text evidence="4">The sequence shown here is derived from an EMBL/GenBank/DDBJ whole genome shotgun (WGS) entry which is preliminary data.</text>
</comment>
<evidence type="ECO:0000313" key="5">
    <source>
        <dbReference type="Proteomes" id="UP001212997"/>
    </source>
</evidence>
<reference evidence="4" key="1">
    <citation type="submission" date="2022-07" db="EMBL/GenBank/DDBJ databases">
        <title>Genome Sequence of Physisporinus lineatus.</title>
        <authorList>
            <person name="Buettner E."/>
        </authorList>
    </citation>
    <scope>NUCLEOTIDE SEQUENCE</scope>
    <source>
        <strain evidence="4">VT162</strain>
    </source>
</reference>
<dbReference type="Gene3D" id="2.130.10.10">
    <property type="entry name" value="YVTN repeat-like/Quinoprotein amine dehydrogenase"/>
    <property type="match status" value="1"/>
</dbReference>
<keyword evidence="2" id="KW-0677">Repeat</keyword>
<evidence type="ECO:0000313" key="4">
    <source>
        <dbReference type="EMBL" id="KAJ3487991.1"/>
    </source>
</evidence>
<dbReference type="PANTHER" id="PTHR22839:SF0">
    <property type="entry name" value="THO COMPLEX SUBUNIT 3"/>
    <property type="match status" value="1"/>
</dbReference>
<dbReference type="InterPro" id="IPR040132">
    <property type="entry name" value="Tex1/THOC3"/>
</dbReference>
<gene>
    <name evidence="4" type="ORF">NLI96_g3140</name>
</gene>
<dbReference type="InterPro" id="IPR015943">
    <property type="entry name" value="WD40/YVTN_repeat-like_dom_sf"/>
</dbReference>
<evidence type="ECO:0000256" key="1">
    <source>
        <dbReference type="ARBA" id="ARBA00022574"/>
    </source>
</evidence>
<dbReference type="PANTHER" id="PTHR22839">
    <property type="entry name" value="THO COMPLEX SUBUNIT 3 THO3"/>
    <property type="match status" value="1"/>
</dbReference>
<dbReference type="GO" id="GO:0000445">
    <property type="term" value="C:THO complex part of transcription export complex"/>
    <property type="evidence" value="ECO:0007669"/>
    <property type="project" value="TreeGrafter"/>
</dbReference>
<dbReference type="Proteomes" id="UP001212997">
    <property type="component" value="Unassembled WGS sequence"/>
</dbReference>
<comment type="similarity">
    <text evidence="3">Belongs to the THOC3 family.</text>
</comment>